<dbReference type="Pfam" id="PF03435">
    <property type="entry name" value="Sacchrp_dh_NADP"/>
    <property type="match status" value="1"/>
</dbReference>
<dbReference type="Gene3D" id="3.40.50.720">
    <property type="entry name" value="NAD(P)-binding Rossmann-like Domain"/>
    <property type="match status" value="1"/>
</dbReference>
<evidence type="ECO:0000256" key="1">
    <source>
        <dbReference type="ARBA" id="ARBA00038048"/>
    </source>
</evidence>
<gene>
    <name evidence="3" type="ORF">EV356DRAFT_534367</name>
</gene>
<dbReference type="GO" id="GO:0005739">
    <property type="term" value="C:mitochondrion"/>
    <property type="evidence" value="ECO:0007669"/>
    <property type="project" value="TreeGrafter"/>
</dbReference>
<keyword evidence="4" id="KW-1185">Reference proteome</keyword>
<evidence type="ECO:0000259" key="2">
    <source>
        <dbReference type="Pfam" id="PF03435"/>
    </source>
</evidence>
<name>A0A6A6H401_VIRVR</name>
<evidence type="ECO:0000313" key="4">
    <source>
        <dbReference type="Proteomes" id="UP000800092"/>
    </source>
</evidence>
<reference evidence="3" key="1">
    <citation type="journal article" date="2020" name="Stud. Mycol.">
        <title>101 Dothideomycetes genomes: a test case for predicting lifestyles and emergence of pathogens.</title>
        <authorList>
            <person name="Haridas S."/>
            <person name="Albert R."/>
            <person name="Binder M."/>
            <person name="Bloem J."/>
            <person name="Labutti K."/>
            <person name="Salamov A."/>
            <person name="Andreopoulos B."/>
            <person name="Baker S."/>
            <person name="Barry K."/>
            <person name="Bills G."/>
            <person name="Bluhm B."/>
            <person name="Cannon C."/>
            <person name="Castanera R."/>
            <person name="Culley D."/>
            <person name="Daum C."/>
            <person name="Ezra D."/>
            <person name="Gonzalez J."/>
            <person name="Henrissat B."/>
            <person name="Kuo A."/>
            <person name="Liang C."/>
            <person name="Lipzen A."/>
            <person name="Lutzoni F."/>
            <person name="Magnuson J."/>
            <person name="Mondo S."/>
            <person name="Nolan M."/>
            <person name="Ohm R."/>
            <person name="Pangilinan J."/>
            <person name="Park H.-J."/>
            <person name="Ramirez L."/>
            <person name="Alfaro M."/>
            <person name="Sun H."/>
            <person name="Tritt A."/>
            <person name="Yoshinaga Y."/>
            <person name="Zwiers L.-H."/>
            <person name="Turgeon B."/>
            <person name="Goodwin S."/>
            <person name="Spatafora J."/>
            <person name="Crous P."/>
            <person name="Grigoriev I."/>
        </authorList>
    </citation>
    <scope>NUCLEOTIDE SEQUENCE</scope>
    <source>
        <strain evidence="3">Tuck. ex Michener</strain>
    </source>
</reference>
<organism evidence="3 4">
    <name type="scientific">Viridothelium virens</name>
    <name type="common">Speckled blister lichen</name>
    <name type="synonym">Trypethelium virens</name>
    <dbReference type="NCBI Taxonomy" id="1048519"/>
    <lineage>
        <taxon>Eukaryota</taxon>
        <taxon>Fungi</taxon>
        <taxon>Dikarya</taxon>
        <taxon>Ascomycota</taxon>
        <taxon>Pezizomycotina</taxon>
        <taxon>Dothideomycetes</taxon>
        <taxon>Dothideomycetes incertae sedis</taxon>
        <taxon>Trypetheliales</taxon>
        <taxon>Trypetheliaceae</taxon>
        <taxon>Viridothelium</taxon>
    </lineage>
</organism>
<dbReference type="SUPFAM" id="SSF51735">
    <property type="entry name" value="NAD(P)-binding Rossmann-fold domains"/>
    <property type="match status" value="1"/>
</dbReference>
<protein>
    <recommendedName>
        <fullName evidence="2">Saccharopine dehydrogenase NADP binding domain-containing protein</fullName>
    </recommendedName>
</protein>
<dbReference type="AlphaFoldDB" id="A0A6A6H401"/>
<comment type="similarity">
    <text evidence="1">Belongs to the saccharopine dehydrogenase family.</text>
</comment>
<dbReference type="PANTHER" id="PTHR12286">
    <property type="entry name" value="SACCHAROPINE DEHYDROGENASE-LIKE OXIDOREDUCTASE"/>
    <property type="match status" value="1"/>
</dbReference>
<accession>A0A6A6H401</accession>
<proteinExistence type="inferred from homology"/>
<dbReference type="InterPro" id="IPR005097">
    <property type="entry name" value="Sacchrp_dh_NADP-bd"/>
</dbReference>
<sequence length="428" mass="46494">MASSSRQYDVIVFGATGYTGKYTVEHITTNLPTDLKWAVAGRSASKLSDLVQDLKKLNPDRIEPDVEVAQLTKDDLYALARKTRLLISTVGPYHLYGTHVVEACAATGTHYLDVTGESPWVYDIVRQYNDLAKSNGAIIIPQIGIESAPADMLAWLLVTHLRRTASLPTAEVVFSIMKVIGTPSGGTFATLMSVMDFYPISHIVKSSKPYAISPIAPPKSSKAKPSLWSRLVRSLTGIRSVSELGTLTTSINGASDRTIVYRSWGLIGSGSFYGPNFRFSPYVRAGNFVRAILLHWGFTLGALALLLKPARWLMKKLVYAPGQGPTKEETARDLFICKALGTADSSATQRPRAVATLKWTGSFYHLTGVFLAEAALVLLRSDTLAHKLGGGVLTPATLGQPFLDNLNKAGLQLDVETLERGDRSLPKL</sequence>
<dbReference type="PANTHER" id="PTHR12286:SF5">
    <property type="entry name" value="SACCHAROPINE DEHYDROGENASE-LIKE OXIDOREDUCTASE"/>
    <property type="match status" value="1"/>
</dbReference>
<dbReference type="GO" id="GO:0005886">
    <property type="term" value="C:plasma membrane"/>
    <property type="evidence" value="ECO:0007669"/>
    <property type="project" value="TreeGrafter"/>
</dbReference>
<dbReference type="EMBL" id="ML991813">
    <property type="protein sequence ID" value="KAF2232637.1"/>
    <property type="molecule type" value="Genomic_DNA"/>
</dbReference>
<evidence type="ECO:0000313" key="3">
    <source>
        <dbReference type="EMBL" id="KAF2232637.1"/>
    </source>
</evidence>
<dbReference type="GO" id="GO:0005811">
    <property type="term" value="C:lipid droplet"/>
    <property type="evidence" value="ECO:0007669"/>
    <property type="project" value="TreeGrafter"/>
</dbReference>
<dbReference type="InterPro" id="IPR051276">
    <property type="entry name" value="Saccharopine_DH-like_oxidrdct"/>
</dbReference>
<dbReference type="Proteomes" id="UP000800092">
    <property type="component" value="Unassembled WGS sequence"/>
</dbReference>
<feature type="domain" description="Saccharopine dehydrogenase NADP binding" evidence="2">
    <location>
        <begin position="10"/>
        <end position="140"/>
    </location>
</feature>
<dbReference type="OrthoDB" id="10268090at2759"/>
<dbReference type="InterPro" id="IPR036291">
    <property type="entry name" value="NAD(P)-bd_dom_sf"/>
</dbReference>
<dbReference type="GO" id="GO:0009247">
    <property type="term" value="P:glycolipid biosynthetic process"/>
    <property type="evidence" value="ECO:0007669"/>
    <property type="project" value="TreeGrafter"/>
</dbReference>